<dbReference type="OrthoDB" id="1669814at2759"/>
<dbReference type="Pfam" id="PF13561">
    <property type="entry name" value="adh_short_C2"/>
    <property type="match status" value="1"/>
</dbReference>
<evidence type="ECO:0000313" key="2">
    <source>
        <dbReference type="Proteomes" id="UP000285301"/>
    </source>
</evidence>
<sequence length="76" mass="7977">MPYLIESKGVIVNISSVSSMKTGDGSLIHSEAKKYSVLSRVGEPEEIAKAVVFLASNTSSFVTGTNMLVDGGSILK</sequence>
<keyword evidence="2" id="KW-1185">Reference proteome</keyword>
<comment type="caution">
    <text evidence="1">The sequence shown here is derived from an EMBL/GenBank/DDBJ whole genome shotgun (WGS) entry which is preliminary data.</text>
</comment>
<dbReference type="Gene3D" id="3.40.50.720">
    <property type="entry name" value="NAD(P)-binding Rossmann-like Domain"/>
    <property type="match status" value="1"/>
</dbReference>
<protein>
    <submittedName>
        <fullName evidence="1">Short-chain dehydrogenase-like protein</fullName>
    </submittedName>
</protein>
<proteinExistence type="predicted"/>
<dbReference type="InterPro" id="IPR002347">
    <property type="entry name" value="SDR_fam"/>
</dbReference>
<dbReference type="STRING" id="1965070.A0A3S3S1D9"/>
<dbReference type="EMBL" id="NCKU01003283">
    <property type="protein sequence ID" value="RWS07830.1"/>
    <property type="molecule type" value="Genomic_DNA"/>
</dbReference>
<dbReference type="SUPFAM" id="SSF51735">
    <property type="entry name" value="NAD(P)-binding Rossmann-fold domains"/>
    <property type="match status" value="1"/>
</dbReference>
<evidence type="ECO:0000313" key="1">
    <source>
        <dbReference type="EMBL" id="RWS07830.1"/>
    </source>
</evidence>
<gene>
    <name evidence="1" type="ORF">B4U79_02752</name>
</gene>
<dbReference type="PANTHER" id="PTHR43975:SF2">
    <property type="entry name" value="EG:BACR7A4.14 PROTEIN-RELATED"/>
    <property type="match status" value="1"/>
</dbReference>
<accession>A0A3S3S1D9</accession>
<reference evidence="1 2" key="1">
    <citation type="journal article" date="2018" name="Gigascience">
        <title>Genomes of trombidid mites reveal novel predicted allergens and laterally-transferred genes associated with secondary metabolism.</title>
        <authorList>
            <person name="Dong X."/>
            <person name="Chaisiri K."/>
            <person name="Xia D."/>
            <person name="Armstrong S.D."/>
            <person name="Fang Y."/>
            <person name="Donnelly M.J."/>
            <person name="Kadowaki T."/>
            <person name="McGarry J.W."/>
            <person name="Darby A.C."/>
            <person name="Makepeace B.L."/>
        </authorList>
    </citation>
    <scope>NUCLEOTIDE SEQUENCE [LARGE SCALE GENOMIC DNA]</scope>
    <source>
        <strain evidence="1">UoL-WK</strain>
    </source>
</reference>
<organism evidence="1 2">
    <name type="scientific">Dinothrombium tinctorium</name>
    <dbReference type="NCBI Taxonomy" id="1965070"/>
    <lineage>
        <taxon>Eukaryota</taxon>
        <taxon>Metazoa</taxon>
        <taxon>Ecdysozoa</taxon>
        <taxon>Arthropoda</taxon>
        <taxon>Chelicerata</taxon>
        <taxon>Arachnida</taxon>
        <taxon>Acari</taxon>
        <taxon>Acariformes</taxon>
        <taxon>Trombidiformes</taxon>
        <taxon>Prostigmata</taxon>
        <taxon>Anystina</taxon>
        <taxon>Parasitengona</taxon>
        <taxon>Trombidioidea</taxon>
        <taxon>Trombidiidae</taxon>
        <taxon>Dinothrombium</taxon>
    </lineage>
</organism>
<dbReference type="InterPro" id="IPR036291">
    <property type="entry name" value="NAD(P)-bd_dom_sf"/>
</dbReference>
<dbReference type="AlphaFoldDB" id="A0A3S3S1D9"/>
<name>A0A3S3S1D9_9ACAR</name>
<dbReference type="PANTHER" id="PTHR43975">
    <property type="entry name" value="ZGC:101858"/>
    <property type="match status" value="1"/>
</dbReference>
<dbReference type="Proteomes" id="UP000285301">
    <property type="component" value="Unassembled WGS sequence"/>
</dbReference>